<dbReference type="PANTHER" id="PTHR45621">
    <property type="entry name" value="OS01G0588500 PROTEIN-RELATED"/>
    <property type="match status" value="1"/>
</dbReference>
<accession>A0A834YKC9</accession>
<dbReference type="AlphaFoldDB" id="A0A834YKC9"/>
<evidence type="ECO:0000313" key="3">
    <source>
        <dbReference type="Proteomes" id="UP000655225"/>
    </source>
</evidence>
<dbReference type="Proteomes" id="UP000655225">
    <property type="component" value="Unassembled WGS sequence"/>
</dbReference>
<sequence>MTVKKITWRSILPVCYKAESLPAEPKKKLVTKQSSFQRLSISDLSNPSSSLSVDDISNSLIGSNLHIFTLGELRVITQSFSSSNFLGEGGFGPVHKGFIDDKMRPGLKAQPVAVKLLDLDGSQGHREWLTLELLQGFDDIPVGPFVYTAPTENEKEDDVKDKKGGEAHKEEVKKENDDRHHRHHGHRQRNRSPRSPTVYSDTALYKNLRNGLNSPMHNRGKWA</sequence>
<dbReference type="EMBL" id="JABCRI010000019">
    <property type="protein sequence ID" value="KAF8388721.1"/>
    <property type="molecule type" value="Genomic_DNA"/>
</dbReference>
<protein>
    <submittedName>
        <fullName evidence="2">Uncharacterized protein</fullName>
    </submittedName>
</protein>
<organism evidence="2 3">
    <name type="scientific">Tetracentron sinense</name>
    <name type="common">Spur-leaf</name>
    <dbReference type="NCBI Taxonomy" id="13715"/>
    <lineage>
        <taxon>Eukaryota</taxon>
        <taxon>Viridiplantae</taxon>
        <taxon>Streptophyta</taxon>
        <taxon>Embryophyta</taxon>
        <taxon>Tracheophyta</taxon>
        <taxon>Spermatophyta</taxon>
        <taxon>Magnoliopsida</taxon>
        <taxon>Trochodendrales</taxon>
        <taxon>Trochodendraceae</taxon>
        <taxon>Tetracentron</taxon>
    </lineage>
</organism>
<reference evidence="2 3" key="1">
    <citation type="submission" date="2020-04" db="EMBL/GenBank/DDBJ databases">
        <title>Plant Genome Project.</title>
        <authorList>
            <person name="Zhang R.-G."/>
        </authorList>
    </citation>
    <scope>NUCLEOTIDE SEQUENCE [LARGE SCALE GENOMIC DNA]</scope>
    <source>
        <strain evidence="2">YNK0</strain>
        <tissue evidence="2">Leaf</tissue>
    </source>
</reference>
<dbReference type="OrthoDB" id="535945at2759"/>
<dbReference type="InterPro" id="IPR011009">
    <property type="entry name" value="Kinase-like_dom_sf"/>
</dbReference>
<dbReference type="SUPFAM" id="SSF56112">
    <property type="entry name" value="Protein kinase-like (PK-like)"/>
    <property type="match status" value="1"/>
</dbReference>
<name>A0A834YKC9_TETSI</name>
<evidence type="ECO:0000313" key="2">
    <source>
        <dbReference type="EMBL" id="KAF8388721.1"/>
    </source>
</evidence>
<dbReference type="Gene3D" id="3.30.200.20">
    <property type="entry name" value="Phosphorylase Kinase, domain 1"/>
    <property type="match status" value="1"/>
</dbReference>
<feature type="region of interest" description="Disordered" evidence="1">
    <location>
        <begin position="148"/>
        <end position="223"/>
    </location>
</feature>
<proteinExistence type="predicted"/>
<evidence type="ECO:0000256" key="1">
    <source>
        <dbReference type="SAM" id="MobiDB-lite"/>
    </source>
</evidence>
<gene>
    <name evidence="2" type="ORF">HHK36_025401</name>
</gene>
<comment type="caution">
    <text evidence="2">The sequence shown here is derived from an EMBL/GenBank/DDBJ whole genome shotgun (WGS) entry which is preliminary data.</text>
</comment>
<feature type="compositionally biased region" description="Basic and acidic residues" evidence="1">
    <location>
        <begin position="157"/>
        <end position="179"/>
    </location>
</feature>
<keyword evidence="3" id="KW-1185">Reference proteome</keyword>
<feature type="compositionally biased region" description="Basic residues" evidence="1">
    <location>
        <begin position="180"/>
        <end position="192"/>
    </location>
</feature>
<dbReference type="InterPro" id="IPR050823">
    <property type="entry name" value="Plant_Ser_Thr_Prot_Kinase"/>
</dbReference>